<evidence type="ECO:0000313" key="1">
    <source>
        <dbReference type="EMBL" id="KAG5290983.1"/>
    </source>
</evidence>
<comment type="caution">
    <text evidence="1">The sequence shown here is derived from an EMBL/GenBank/DDBJ whole genome shotgun (WGS) entry which is preliminary data.</text>
</comment>
<gene>
    <name evidence="1" type="ORF">I7I52_08169</name>
</gene>
<dbReference type="VEuPathDB" id="FungiDB:I7I52_08169"/>
<sequence length="106" mass="11284">MRGTRIGPVTSNCRSSPPVVVANAWANPSPPSNNGTFRTIASGRTRLTPFSMQSATASVSRLSLNPDGQMRMLRGGSAFACGIETLMNPSIVRIWMGKAFATIVRS</sequence>
<protein>
    <submittedName>
        <fullName evidence="1">Uncharacterized protein</fullName>
    </submittedName>
</protein>
<dbReference type="EMBL" id="JAEVHI010000005">
    <property type="protein sequence ID" value="KAG5290983.1"/>
    <property type="molecule type" value="Genomic_DNA"/>
</dbReference>
<evidence type="ECO:0000313" key="2">
    <source>
        <dbReference type="Proteomes" id="UP000670092"/>
    </source>
</evidence>
<dbReference type="Proteomes" id="UP000670092">
    <property type="component" value="Unassembled WGS sequence"/>
</dbReference>
<proteinExistence type="predicted"/>
<accession>A0A8H7YK78</accession>
<dbReference type="AlphaFoldDB" id="A0A8H7YK78"/>
<reference evidence="1 2" key="1">
    <citation type="submission" date="2021-01" db="EMBL/GenBank/DDBJ databases">
        <title>Chromosome-level genome assembly of a human fungal pathogen reveals clustering of transcriptionally co-regulated genes.</title>
        <authorList>
            <person name="Voorhies M."/>
            <person name="Cohen S."/>
            <person name="Shea T.P."/>
            <person name="Petrus S."/>
            <person name="Munoz J.F."/>
            <person name="Poplawski S."/>
            <person name="Goldman W.E."/>
            <person name="Michael T."/>
            <person name="Cuomo C.A."/>
            <person name="Sil A."/>
            <person name="Beyhan S."/>
        </authorList>
    </citation>
    <scope>NUCLEOTIDE SEQUENCE [LARGE SCALE GENOMIC DNA]</scope>
    <source>
        <strain evidence="1 2">G184AR</strain>
    </source>
</reference>
<organism evidence="1 2">
    <name type="scientific">Ajellomyces capsulatus</name>
    <name type="common">Darling's disease fungus</name>
    <name type="synonym">Histoplasma capsulatum</name>
    <dbReference type="NCBI Taxonomy" id="5037"/>
    <lineage>
        <taxon>Eukaryota</taxon>
        <taxon>Fungi</taxon>
        <taxon>Dikarya</taxon>
        <taxon>Ascomycota</taxon>
        <taxon>Pezizomycotina</taxon>
        <taxon>Eurotiomycetes</taxon>
        <taxon>Eurotiomycetidae</taxon>
        <taxon>Onygenales</taxon>
        <taxon>Ajellomycetaceae</taxon>
        <taxon>Histoplasma</taxon>
    </lineage>
</organism>
<name>A0A8H7YK78_AJECA</name>